<dbReference type="NCBIfam" id="TIGR02193">
    <property type="entry name" value="heptsyl_trn_I"/>
    <property type="match status" value="1"/>
</dbReference>
<name>A0A4V3CX16_9BURK</name>
<evidence type="ECO:0000256" key="2">
    <source>
        <dbReference type="ARBA" id="ARBA00004713"/>
    </source>
</evidence>
<dbReference type="PANTHER" id="PTHR30160">
    <property type="entry name" value="TETRAACYLDISACCHARIDE 4'-KINASE-RELATED"/>
    <property type="match status" value="1"/>
</dbReference>
<organism evidence="16 17">
    <name type="scientific">Aquabacterium commune</name>
    <dbReference type="NCBI Taxonomy" id="70586"/>
    <lineage>
        <taxon>Bacteria</taxon>
        <taxon>Pseudomonadati</taxon>
        <taxon>Pseudomonadota</taxon>
        <taxon>Betaproteobacteria</taxon>
        <taxon>Burkholderiales</taxon>
        <taxon>Aquabacterium</taxon>
    </lineage>
</organism>
<evidence type="ECO:0000256" key="14">
    <source>
        <dbReference type="ARBA" id="ARBA00047503"/>
    </source>
</evidence>
<keyword evidence="7" id="KW-0448">Lipopolysaccharide biosynthesis</keyword>
<dbReference type="CDD" id="cd03789">
    <property type="entry name" value="GT9_LPS_heptosyltransferase"/>
    <property type="match status" value="1"/>
</dbReference>
<dbReference type="InterPro" id="IPR011910">
    <property type="entry name" value="RfaF"/>
</dbReference>
<dbReference type="GO" id="GO:0009244">
    <property type="term" value="P:lipopolysaccharide core region biosynthetic process"/>
    <property type="evidence" value="ECO:0007669"/>
    <property type="project" value="InterPro"/>
</dbReference>
<evidence type="ECO:0000256" key="3">
    <source>
        <dbReference type="ARBA" id="ARBA00022475"/>
    </source>
</evidence>
<evidence type="ECO:0000256" key="10">
    <source>
        <dbReference type="ARBA" id="ARBA00044041"/>
    </source>
</evidence>
<evidence type="ECO:0000313" key="16">
    <source>
        <dbReference type="EMBL" id="TDP88448.1"/>
    </source>
</evidence>
<evidence type="ECO:0000256" key="9">
    <source>
        <dbReference type="ARBA" id="ARBA00043995"/>
    </source>
</evidence>
<dbReference type="GO" id="GO:0008713">
    <property type="term" value="F:ADP-heptose-lipopolysaccharide heptosyltransferase activity"/>
    <property type="evidence" value="ECO:0007669"/>
    <property type="project" value="UniProtKB-EC"/>
</dbReference>
<dbReference type="RefSeq" id="WP_133606056.1">
    <property type="nucleotide sequence ID" value="NZ_SNXW01000001.1"/>
</dbReference>
<dbReference type="Pfam" id="PF01075">
    <property type="entry name" value="Glyco_transf_9"/>
    <property type="match status" value="1"/>
</dbReference>
<dbReference type="PANTHER" id="PTHR30160:SF19">
    <property type="entry name" value="LIPOPOLYSACCHARIDE HEPTOSYLTRANSFERASE 1"/>
    <property type="match status" value="1"/>
</dbReference>
<evidence type="ECO:0000256" key="11">
    <source>
        <dbReference type="ARBA" id="ARBA00044042"/>
    </source>
</evidence>
<keyword evidence="8" id="KW-0472">Membrane</keyword>
<comment type="similarity">
    <text evidence="9">Belongs to the glycosyltransferase 9 family.</text>
</comment>
<dbReference type="Gene3D" id="3.40.50.2000">
    <property type="entry name" value="Glycogen Phosphorylase B"/>
    <property type="match status" value="2"/>
</dbReference>
<comment type="subcellular location">
    <subcellularLocation>
        <location evidence="1">Cell inner membrane</location>
        <topology evidence="1">Peripheral membrane protein</topology>
        <orientation evidence="1">Cytoplasmic side</orientation>
    </subcellularLocation>
</comment>
<proteinExistence type="inferred from homology"/>
<dbReference type="OrthoDB" id="9767552at2"/>
<sequence length="372" mass="40677">MPTPATHPTPRRILVVRLSALGDIVMASGLIPALKTAYPDAEVSWLCEEGCAPLLKHNPRLKQVLIWPRTQWEQLFKAKRYLALWREVRQFRAMLRAQQFDLVLDAQGLLKSGLLAWFTGAPRRVSIIAREGSHRLVHEVVTPTHGADPVMGSEYRFLSRYLGAPQGSFVHDLAVGEAQQARARQVLAEALQAAHTPHSGRPLVVLCPFTTRPQKHWVEANWAELAQALWDQGLQPVVLGGPTDREAAARIVADVPQVPSLAGVLKLDESVALIADAHLLVGVDTGLTHMGSALRVPTLALFGSTRPYLQGPTPMTRVMYDALPCSPCRRRPTCNGDFTCMKQLTVERVSLQALELLALRAAEPGLAAGGEA</sequence>
<evidence type="ECO:0000256" key="15">
    <source>
        <dbReference type="ARBA" id="ARBA00049201"/>
    </source>
</evidence>
<evidence type="ECO:0000256" key="8">
    <source>
        <dbReference type="ARBA" id="ARBA00023136"/>
    </source>
</evidence>
<dbReference type="NCBIfam" id="TIGR02195">
    <property type="entry name" value="heptsyl_trn_II"/>
    <property type="match status" value="1"/>
</dbReference>
<dbReference type="AlphaFoldDB" id="A0A4V3CX16"/>
<keyword evidence="3" id="KW-1003">Cell membrane</keyword>
<evidence type="ECO:0000256" key="1">
    <source>
        <dbReference type="ARBA" id="ARBA00004515"/>
    </source>
</evidence>
<keyword evidence="6 16" id="KW-0808">Transferase</keyword>
<evidence type="ECO:0000256" key="13">
    <source>
        <dbReference type="ARBA" id="ARBA00044330"/>
    </source>
</evidence>
<evidence type="ECO:0000256" key="7">
    <source>
        <dbReference type="ARBA" id="ARBA00022985"/>
    </source>
</evidence>
<comment type="pathway">
    <text evidence="2">Bacterial outer membrane biogenesis; LPS core biosynthesis.</text>
</comment>
<dbReference type="InterPro" id="IPR002201">
    <property type="entry name" value="Glyco_trans_9"/>
</dbReference>
<dbReference type="Proteomes" id="UP000294593">
    <property type="component" value="Unassembled WGS sequence"/>
</dbReference>
<protein>
    <recommendedName>
        <fullName evidence="12">Lipopolysaccharide heptosyltransferase 1</fullName>
        <ecNumber evidence="10">2.4.99.23</ecNumber>
        <ecNumber evidence="11">2.4.99.24</ecNumber>
    </recommendedName>
    <alternativeName>
        <fullName evidence="13">ADP-heptose:lipopolysaccharide heptosyltransferase I</fullName>
    </alternativeName>
</protein>
<evidence type="ECO:0000256" key="6">
    <source>
        <dbReference type="ARBA" id="ARBA00022679"/>
    </source>
</evidence>
<accession>A0A4V3CX16</accession>
<reference evidence="16 17" key="1">
    <citation type="submission" date="2019-03" db="EMBL/GenBank/DDBJ databases">
        <title>Genomic Encyclopedia of Type Strains, Phase IV (KMG-IV): sequencing the most valuable type-strain genomes for metagenomic binning, comparative biology and taxonomic classification.</title>
        <authorList>
            <person name="Goeker M."/>
        </authorList>
    </citation>
    <scope>NUCLEOTIDE SEQUENCE [LARGE SCALE GENOMIC DNA]</scope>
    <source>
        <strain evidence="16 17">DSM 11901</strain>
    </source>
</reference>
<keyword evidence="5" id="KW-0328">Glycosyltransferase</keyword>
<gene>
    <name evidence="16" type="ORF">EV672_101598</name>
</gene>
<evidence type="ECO:0000313" key="17">
    <source>
        <dbReference type="Proteomes" id="UP000294593"/>
    </source>
</evidence>
<comment type="catalytic activity">
    <reaction evidence="14">
        <text>an L-alpha-D-Hep-(1-&gt;5)-[alpha-Kdo-(2-&gt;4)]-alpha-Kdo-(2-&gt;6)-lipid A + ADP-L-glycero-beta-D-manno-heptose = an L-alpha-D-Hep-(1-&gt;3)-L-alpha-D-Hep-(1-&gt;5)-[alpha-Kdo-(2-&gt;4)]-alpha-Kdo-(2-&gt;6)-lipid A + ADP + H(+)</text>
        <dbReference type="Rhea" id="RHEA:74071"/>
        <dbReference type="ChEBI" id="CHEBI:15378"/>
        <dbReference type="ChEBI" id="CHEBI:61506"/>
        <dbReference type="ChEBI" id="CHEBI:193068"/>
        <dbReference type="ChEBI" id="CHEBI:193069"/>
        <dbReference type="ChEBI" id="CHEBI:456216"/>
        <dbReference type="EC" id="2.4.99.24"/>
    </reaction>
</comment>
<dbReference type="InterPro" id="IPR011908">
    <property type="entry name" value="LipoPS_heptosylTferase-I"/>
</dbReference>
<dbReference type="EC" id="2.4.99.24" evidence="11"/>
<dbReference type="GO" id="GO:0005829">
    <property type="term" value="C:cytosol"/>
    <property type="evidence" value="ECO:0007669"/>
    <property type="project" value="TreeGrafter"/>
</dbReference>
<comment type="caution">
    <text evidence="16">The sequence shown here is derived from an EMBL/GenBank/DDBJ whole genome shotgun (WGS) entry which is preliminary data.</text>
</comment>
<evidence type="ECO:0000256" key="4">
    <source>
        <dbReference type="ARBA" id="ARBA00022519"/>
    </source>
</evidence>
<dbReference type="EC" id="2.4.99.23" evidence="10"/>
<dbReference type="EMBL" id="SNXW01000001">
    <property type="protein sequence ID" value="TDP88448.1"/>
    <property type="molecule type" value="Genomic_DNA"/>
</dbReference>
<keyword evidence="4" id="KW-0997">Cell inner membrane</keyword>
<dbReference type="SUPFAM" id="SSF53756">
    <property type="entry name" value="UDP-Glycosyltransferase/glycogen phosphorylase"/>
    <property type="match status" value="1"/>
</dbReference>
<dbReference type="GO" id="GO:0005886">
    <property type="term" value="C:plasma membrane"/>
    <property type="evidence" value="ECO:0007669"/>
    <property type="project" value="UniProtKB-SubCell"/>
</dbReference>
<dbReference type="InterPro" id="IPR051199">
    <property type="entry name" value="LPS_LOS_Heptosyltrfase"/>
</dbReference>
<comment type="catalytic activity">
    <reaction evidence="15">
        <text>an alpha-Kdo-(2-&gt;4)-alpha-Kdo-(2-&gt;6)-lipid A + ADP-L-glycero-beta-D-manno-heptose = an L-alpha-D-Hep-(1-&gt;5)-[alpha-Kdo-(2-&gt;4)]-alpha-Kdo-(2-&gt;6)-lipid A + ADP + H(+)</text>
        <dbReference type="Rhea" id="RHEA:74067"/>
        <dbReference type="ChEBI" id="CHEBI:15378"/>
        <dbReference type="ChEBI" id="CHEBI:61506"/>
        <dbReference type="ChEBI" id="CHEBI:176431"/>
        <dbReference type="ChEBI" id="CHEBI:193068"/>
        <dbReference type="ChEBI" id="CHEBI:456216"/>
        <dbReference type="EC" id="2.4.99.23"/>
    </reaction>
</comment>
<evidence type="ECO:0000256" key="12">
    <source>
        <dbReference type="ARBA" id="ARBA00044190"/>
    </source>
</evidence>
<keyword evidence="17" id="KW-1185">Reference proteome</keyword>
<evidence type="ECO:0000256" key="5">
    <source>
        <dbReference type="ARBA" id="ARBA00022676"/>
    </source>
</evidence>